<dbReference type="RefSeq" id="WP_078788732.1">
    <property type="nucleotide sequence ID" value="NZ_FUWR01000001.1"/>
</dbReference>
<keyword evidence="13" id="KW-1185">Reference proteome</keyword>
<comment type="similarity">
    <text evidence="2">Belongs to the kinesin light chain family.</text>
</comment>
<evidence type="ECO:0000259" key="11">
    <source>
        <dbReference type="Pfam" id="PF12770"/>
    </source>
</evidence>
<dbReference type="SMART" id="SM00028">
    <property type="entry name" value="TPR"/>
    <property type="match status" value="6"/>
</dbReference>
<dbReference type="PANTHER" id="PTHR45783">
    <property type="entry name" value="KINESIN LIGHT CHAIN"/>
    <property type="match status" value="1"/>
</dbReference>
<keyword evidence="7" id="KW-0175">Coiled coil</keyword>
<dbReference type="GO" id="GO:0019894">
    <property type="term" value="F:kinesin binding"/>
    <property type="evidence" value="ECO:0007669"/>
    <property type="project" value="TreeGrafter"/>
</dbReference>
<dbReference type="Gene3D" id="1.25.40.10">
    <property type="entry name" value="Tetratricopeptide repeat domain"/>
    <property type="match status" value="3"/>
</dbReference>
<dbReference type="InterPro" id="IPR024983">
    <property type="entry name" value="CHAT_dom"/>
</dbReference>
<evidence type="ECO:0000313" key="12">
    <source>
        <dbReference type="EMBL" id="SJZ39560.1"/>
    </source>
</evidence>
<evidence type="ECO:0000256" key="6">
    <source>
        <dbReference type="ARBA" id="ARBA00022803"/>
    </source>
</evidence>
<evidence type="ECO:0000256" key="5">
    <source>
        <dbReference type="ARBA" id="ARBA00022737"/>
    </source>
</evidence>
<evidence type="ECO:0000256" key="10">
    <source>
        <dbReference type="SAM" id="SignalP"/>
    </source>
</evidence>
<evidence type="ECO:0000256" key="7">
    <source>
        <dbReference type="ARBA" id="ARBA00023054"/>
    </source>
</evidence>
<name>A0A1T4KAV2_9BACT</name>
<feature type="signal peptide" evidence="10">
    <location>
        <begin position="1"/>
        <end position="21"/>
    </location>
</feature>
<dbReference type="PRINTS" id="PR00381">
    <property type="entry name" value="KINESINLIGHT"/>
</dbReference>
<dbReference type="OrthoDB" id="9761935at2"/>
<gene>
    <name evidence="12" type="ORF">SAMN02745119_00445</name>
</gene>
<evidence type="ECO:0000256" key="4">
    <source>
        <dbReference type="ARBA" id="ARBA00022701"/>
    </source>
</evidence>
<keyword evidence="5" id="KW-0677">Repeat</keyword>
<dbReference type="EMBL" id="FUWR01000001">
    <property type="protein sequence ID" value="SJZ39560.1"/>
    <property type="molecule type" value="Genomic_DNA"/>
</dbReference>
<keyword evidence="3" id="KW-0963">Cytoplasm</keyword>
<keyword evidence="10" id="KW-0732">Signal</keyword>
<evidence type="ECO:0000256" key="1">
    <source>
        <dbReference type="ARBA" id="ARBA00004245"/>
    </source>
</evidence>
<keyword evidence="6" id="KW-0802">TPR repeat</keyword>
<comment type="subcellular location">
    <subcellularLocation>
        <location evidence="1">Cytoplasm</location>
        <location evidence="1">Cytoskeleton</location>
    </subcellularLocation>
</comment>
<reference evidence="13" key="1">
    <citation type="submission" date="2017-02" db="EMBL/GenBank/DDBJ databases">
        <authorList>
            <person name="Varghese N."/>
            <person name="Submissions S."/>
        </authorList>
    </citation>
    <scope>NUCLEOTIDE SEQUENCE [LARGE SCALE GENOMIC DNA]</scope>
    <source>
        <strain evidence="13">ATCC BAA-34</strain>
    </source>
</reference>
<dbReference type="Pfam" id="PF13424">
    <property type="entry name" value="TPR_12"/>
    <property type="match status" value="2"/>
</dbReference>
<sequence>MRSMLLLLLMTMLTCPISALAASYEEASDLLMERRYAQKLQASGRYDEALKQAQRVLATSRKLFGTDHREISMSLDTIASILRKMGRFGESEQYFMQALQISRKLQREQPHDYAAALQNLAGLYRETGRYRESEQLYQEAIATLKQIEPKDDEALLSISGNLAMLYQDQGRYAEAEPILKAEYQWALKQAQPDSLAIRMNLSMDNKRLFLAERMSNLAGLYLKMRRAGEAMELTAAALEVKLQTLTPDDPRVMREMNNLGMIYRDNGREKEAEPLLRQAVESARKVYGNQHPELAIYLDNLALLYQRRESYQQAEQLQREAVFISQQALGSTHPNTLMQRNNLAVNYLLQDRYADAELQLRALLADSRSGSAGSHHPEVATRMTNLADALRLQGKHLEAHRLQGEALRISERKRDDLFLLLTEQQKLSYLRDEMAFVRQYLAHTRQVLAQDPGAASAALDTWLRWKGIVMESQGRYLDALYRTDDPALKRQFDELIAVRRELAGLQLIQPNPGSAQSHAARIELLEYRKEHLEADLTKRSAVYAKAGSSQRFTSTELRRLLPKGAAYIDFALVEDWQYQPLELRGLRYLAFIVSNQPGAAAQLLDLGPANSINQATTDYRRQIAAQAGAGKADPARLAAVAVELHSKLVAPLLPYLQGVSSLIISPDAGLHLLPFEILRGKGQPYLLEQYAISYVGSGRDMARFGSFVASSGKALLFADPDYDLTLPAGEAGRNQDTLLAQLTSLQFNRLPDTKVETDAIAGLLRQGTPFKVQNLVGRQALESTLLAQSQPRILHLATHGFFLQDELPGGSETRGLKAVQLVKPASGAAQTKLTNPMLRSGIALAGVNRSLAQGQDNGLVTAEKILGMRLLGTDLVTLSACETGVGDIKAGEGVFGLKRAFILAGAKTVVLSLWSVPSRETTELMTEFYRLMAAGTPKAAALRQAQRTMLKKYPHPFYWGAFQLVGSPD</sequence>
<evidence type="ECO:0000256" key="2">
    <source>
        <dbReference type="ARBA" id="ARBA00009622"/>
    </source>
</evidence>
<keyword evidence="8" id="KW-0505">Motor protein</keyword>
<evidence type="ECO:0000313" key="13">
    <source>
        <dbReference type="Proteomes" id="UP000190102"/>
    </source>
</evidence>
<protein>
    <submittedName>
        <fullName evidence="12">Tetratricopeptide repeat-containing protein</fullName>
    </submittedName>
</protein>
<dbReference type="InterPro" id="IPR019734">
    <property type="entry name" value="TPR_rpt"/>
</dbReference>
<organism evidence="12 13">
    <name type="scientific">Trichlorobacter thiogenes</name>
    <dbReference type="NCBI Taxonomy" id="115783"/>
    <lineage>
        <taxon>Bacteria</taxon>
        <taxon>Pseudomonadati</taxon>
        <taxon>Thermodesulfobacteriota</taxon>
        <taxon>Desulfuromonadia</taxon>
        <taxon>Geobacterales</taxon>
        <taxon>Geobacteraceae</taxon>
        <taxon>Trichlorobacter</taxon>
    </lineage>
</organism>
<dbReference type="GO" id="GO:0007018">
    <property type="term" value="P:microtubule-based movement"/>
    <property type="evidence" value="ECO:0007669"/>
    <property type="project" value="TreeGrafter"/>
</dbReference>
<dbReference type="Pfam" id="PF12770">
    <property type="entry name" value="CHAT"/>
    <property type="match status" value="1"/>
</dbReference>
<dbReference type="Pfam" id="PF13374">
    <property type="entry name" value="TPR_10"/>
    <property type="match status" value="3"/>
</dbReference>
<dbReference type="PANTHER" id="PTHR45783:SF3">
    <property type="entry name" value="KINESIN LIGHT CHAIN"/>
    <property type="match status" value="1"/>
</dbReference>
<proteinExistence type="inferred from homology"/>
<dbReference type="Proteomes" id="UP000190102">
    <property type="component" value="Unassembled WGS sequence"/>
</dbReference>
<dbReference type="InterPro" id="IPR011990">
    <property type="entry name" value="TPR-like_helical_dom_sf"/>
</dbReference>
<accession>A0A1T4KAV2</accession>
<dbReference type="GO" id="GO:0005874">
    <property type="term" value="C:microtubule"/>
    <property type="evidence" value="ECO:0007669"/>
    <property type="project" value="UniProtKB-KW"/>
</dbReference>
<evidence type="ECO:0000256" key="9">
    <source>
        <dbReference type="ARBA" id="ARBA00023212"/>
    </source>
</evidence>
<dbReference type="InterPro" id="IPR002151">
    <property type="entry name" value="Kinesin_light"/>
</dbReference>
<feature type="chain" id="PRO_5012730141" evidence="10">
    <location>
        <begin position="22"/>
        <end position="969"/>
    </location>
</feature>
<dbReference type="GO" id="GO:0005871">
    <property type="term" value="C:kinesin complex"/>
    <property type="evidence" value="ECO:0007669"/>
    <property type="project" value="InterPro"/>
</dbReference>
<keyword evidence="4" id="KW-0493">Microtubule</keyword>
<dbReference type="GO" id="GO:0005737">
    <property type="term" value="C:cytoplasm"/>
    <property type="evidence" value="ECO:0007669"/>
    <property type="project" value="TreeGrafter"/>
</dbReference>
<feature type="domain" description="CHAT" evidence="11">
    <location>
        <begin position="640"/>
        <end position="967"/>
    </location>
</feature>
<dbReference type="STRING" id="115783.SAMN02745119_00445"/>
<dbReference type="AlphaFoldDB" id="A0A1T4KAV2"/>
<evidence type="ECO:0000256" key="3">
    <source>
        <dbReference type="ARBA" id="ARBA00022490"/>
    </source>
</evidence>
<evidence type="ECO:0000256" key="8">
    <source>
        <dbReference type="ARBA" id="ARBA00023175"/>
    </source>
</evidence>
<keyword evidence="9" id="KW-0206">Cytoskeleton</keyword>
<dbReference type="SUPFAM" id="SSF48452">
    <property type="entry name" value="TPR-like"/>
    <property type="match status" value="3"/>
</dbReference>